<reference evidence="2" key="1">
    <citation type="submission" date="2021-04" db="EMBL/GenBank/DDBJ databases">
        <title>Pseudaminobacter soli sp. nov., isolated from paddy soil contaminated by heavy metals.</title>
        <authorList>
            <person name="Zhang K."/>
        </authorList>
    </citation>
    <scope>NUCLEOTIDE SEQUENCE</scope>
    <source>
        <strain evidence="2">19-2017</strain>
    </source>
</reference>
<organism evidence="2 3">
    <name type="scientific">Pseudaminobacter soli</name>
    <name type="common">ex Zhang et al. 2022</name>
    <dbReference type="NCBI Taxonomy" id="2831468"/>
    <lineage>
        <taxon>Bacteria</taxon>
        <taxon>Pseudomonadati</taxon>
        <taxon>Pseudomonadota</taxon>
        <taxon>Alphaproteobacteria</taxon>
        <taxon>Hyphomicrobiales</taxon>
        <taxon>Phyllobacteriaceae</taxon>
        <taxon>Pseudaminobacter</taxon>
    </lineage>
</organism>
<dbReference type="RefSeq" id="WP_188252753.1">
    <property type="nucleotide sequence ID" value="NZ_JABVCF010000001.1"/>
</dbReference>
<name>A0A942I170_9HYPH</name>
<evidence type="ECO:0000313" key="2">
    <source>
        <dbReference type="EMBL" id="MBS3647192.1"/>
    </source>
</evidence>
<comment type="caution">
    <text evidence="2">The sequence shown here is derived from an EMBL/GenBank/DDBJ whole genome shotgun (WGS) entry which is preliminary data.</text>
</comment>
<evidence type="ECO:0000256" key="1">
    <source>
        <dbReference type="SAM" id="MobiDB-lite"/>
    </source>
</evidence>
<evidence type="ECO:0000313" key="3">
    <source>
        <dbReference type="Proteomes" id="UP000680348"/>
    </source>
</evidence>
<dbReference type="AlphaFoldDB" id="A0A942I170"/>
<proteinExistence type="predicted"/>
<dbReference type="EMBL" id="JAGWCR010000001">
    <property type="protein sequence ID" value="MBS3647192.1"/>
    <property type="molecule type" value="Genomic_DNA"/>
</dbReference>
<sequence>MAVIGGSTENHGDVPHSSFAEIAIVMRLSVRSLCNGSSVCCAPRPPYMLAEREAGEKQKGDRDDVRHPEREDSIVKEKERRNHRKQAQENEEEH</sequence>
<protein>
    <submittedName>
        <fullName evidence="2">Uncharacterized protein</fullName>
    </submittedName>
</protein>
<feature type="compositionally biased region" description="Basic and acidic residues" evidence="1">
    <location>
        <begin position="51"/>
        <end position="80"/>
    </location>
</feature>
<feature type="region of interest" description="Disordered" evidence="1">
    <location>
        <begin position="51"/>
        <end position="94"/>
    </location>
</feature>
<dbReference type="Proteomes" id="UP000680348">
    <property type="component" value="Unassembled WGS sequence"/>
</dbReference>
<keyword evidence="3" id="KW-1185">Reference proteome</keyword>
<gene>
    <name evidence="2" type="ORF">KEU06_00945</name>
</gene>
<accession>A0A942I170</accession>